<organism evidence="1 2">
    <name type="scientific">Reyranella soli</name>
    <dbReference type="NCBI Taxonomy" id="1230389"/>
    <lineage>
        <taxon>Bacteria</taxon>
        <taxon>Pseudomonadati</taxon>
        <taxon>Pseudomonadota</taxon>
        <taxon>Alphaproteobacteria</taxon>
        <taxon>Hyphomicrobiales</taxon>
        <taxon>Reyranellaceae</taxon>
        <taxon>Reyranella</taxon>
    </lineage>
</organism>
<dbReference type="RefSeq" id="WP_147154868.1">
    <property type="nucleotide sequence ID" value="NZ_BKAJ01000132.1"/>
</dbReference>
<dbReference type="EMBL" id="BKAJ01000132">
    <property type="protein sequence ID" value="GEP59488.1"/>
    <property type="molecule type" value="Genomic_DNA"/>
</dbReference>
<reference evidence="1 2" key="1">
    <citation type="submission" date="2019-07" db="EMBL/GenBank/DDBJ databases">
        <title>Whole genome shotgun sequence of Reyranella soli NBRC 108950.</title>
        <authorList>
            <person name="Hosoyama A."/>
            <person name="Uohara A."/>
            <person name="Ohji S."/>
            <person name="Ichikawa N."/>
        </authorList>
    </citation>
    <scope>NUCLEOTIDE SEQUENCE [LARGE SCALE GENOMIC DNA]</scope>
    <source>
        <strain evidence="1 2">NBRC 108950</strain>
    </source>
</reference>
<proteinExistence type="predicted"/>
<sequence length="60" mass="6779">MPFRLLKTSDDDQTPLYDRPFKCEACGSRDVTLFALDDEVELDQLRPELLPPTPTVAPSN</sequence>
<keyword evidence="2" id="KW-1185">Reference proteome</keyword>
<accession>A0A512NKL1</accession>
<evidence type="ECO:0000313" key="2">
    <source>
        <dbReference type="Proteomes" id="UP000321058"/>
    </source>
</evidence>
<dbReference type="OrthoDB" id="9968524at2"/>
<gene>
    <name evidence="1" type="ORF">RSO01_66540</name>
</gene>
<dbReference type="Proteomes" id="UP000321058">
    <property type="component" value="Unassembled WGS sequence"/>
</dbReference>
<protein>
    <submittedName>
        <fullName evidence="1">Uncharacterized protein</fullName>
    </submittedName>
</protein>
<dbReference type="AlphaFoldDB" id="A0A512NKL1"/>
<comment type="caution">
    <text evidence="1">The sequence shown here is derived from an EMBL/GenBank/DDBJ whole genome shotgun (WGS) entry which is preliminary data.</text>
</comment>
<evidence type="ECO:0000313" key="1">
    <source>
        <dbReference type="EMBL" id="GEP59488.1"/>
    </source>
</evidence>
<name>A0A512NKL1_9HYPH</name>